<dbReference type="AlphaFoldDB" id="A0AB39YFA9"/>
<proteinExistence type="predicted"/>
<reference evidence="1" key="1">
    <citation type="submission" date="2024-08" db="EMBL/GenBank/DDBJ databases">
        <authorList>
            <person name="Yu S.T."/>
        </authorList>
    </citation>
    <scope>NUCLEOTIDE SEQUENCE</scope>
    <source>
        <strain evidence="1">R33</strain>
    </source>
</reference>
<organism evidence="1">
    <name type="scientific">Streptomyces sp. R33</name>
    <dbReference type="NCBI Taxonomy" id="3238629"/>
    <lineage>
        <taxon>Bacteria</taxon>
        <taxon>Bacillati</taxon>
        <taxon>Actinomycetota</taxon>
        <taxon>Actinomycetes</taxon>
        <taxon>Kitasatosporales</taxon>
        <taxon>Streptomycetaceae</taxon>
        <taxon>Streptomyces</taxon>
    </lineage>
</organism>
<dbReference type="EMBL" id="CP165727">
    <property type="protein sequence ID" value="XDV68564.1"/>
    <property type="molecule type" value="Genomic_DNA"/>
</dbReference>
<evidence type="ECO:0008006" key="2">
    <source>
        <dbReference type="Google" id="ProtNLM"/>
    </source>
</evidence>
<accession>A0AB39YFA9</accession>
<evidence type="ECO:0000313" key="1">
    <source>
        <dbReference type="EMBL" id="XDV68564.1"/>
    </source>
</evidence>
<protein>
    <recommendedName>
        <fullName evidence="2">S1 motif domain-containing protein</fullName>
    </recommendedName>
</protein>
<name>A0AB39YFA9_9ACTN</name>
<sequence>MRFHDHQELDVTIVGVAPVGSKVEVDGHEGVFGFIDQVKHPSWWDENVAAPCAGDKLHVCVLDATREPYPRLSALQNDIDIARRLRGEA</sequence>
<gene>
    <name evidence="1" type="ORF">AB5J51_39615</name>
</gene>
<dbReference type="RefSeq" id="WP_369780064.1">
    <property type="nucleotide sequence ID" value="NZ_CP165727.1"/>
</dbReference>